<evidence type="ECO:0000256" key="12">
    <source>
        <dbReference type="ARBA" id="ARBA00023170"/>
    </source>
</evidence>
<evidence type="ECO:0000256" key="8">
    <source>
        <dbReference type="ARBA" id="ARBA00023004"/>
    </source>
</evidence>
<dbReference type="PROSITE" id="PS52016">
    <property type="entry name" value="TONB_DEPENDENT_REC_3"/>
    <property type="match status" value="1"/>
</dbReference>
<dbReference type="PANTHER" id="PTHR32552:SF68">
    <property type="entry name" value="FERRICHROME OUTER MEMBRANE TRANSPORTER_PHAGE RECEPTOR"/>
    <property type="match status" value="1"/>
</dbReference>
<accession>A0ABW0PRT2</accession>
<evidence type="ECO:0000256" key="6">
    <source>
        <dbReference type="ARBA" id="ARBA00022692"/>
    </source>
</evidence>
<evidence type="ECO:0000256" key="16">
    <source>
        <dbReference type="SAM" id="SignalP"/>
    </source>
</evidence>
<evidence type="ECO:0000256" key="3">
    <source>
        <dbReference type="ARBA" id="ARBA00022448"/>
    </source>
</evidence>
<proteinExistence type="inferred from homology"/>
<keyword evidence="3 14" id="KW-0813">Transport</keyword>
<dbReference type="Proteomes" id="UP001596150">
    <property type="component" value="Unassembled WGS sequence"/>
</dbReference>
<keyword evidence="12 19" id="KW-0675">Receptor</keyword>
<keyword evidence="20" id="KW-1185">Reference proteome</keyword>
<evidence type="ECO:0000256" key="10">
    <source>
        <dbReference type="ARBA" id="ARBA00023077"/>
    </source>
</evidence>
<reference evidence="20" key="1">
    <citation type="journal article" date="2019" name="Int. J. Syst. Evol. Microbiol.">
        <title>The Global Catalogue of Microorganisms (GCM) 10K type strain sequencing project: providing services to taxonomists for standard genome sequencing and annotation.</title>
        <authorList>
            <consortium name="The Broad Institute Genomics Platform"/>
            <consortium name="The Broad Institute Genome Sequencing Center for Infectious Disease"/>
            <person name="Wu L."/>
            <person name="Ma J."/>
        </authorList>
    </citation>
    <scope>NUCLEOTIDE SEQUENCE [LARGE SCALE GENOMIC DNA]</scope>
    <source>
        <strain evidence="20">KACC 12633</strain>
    </source>
</reference>
<feature type="domain" description="TonB-dependent receptor plug" evidence="18">
    <location>
        <begin position="67"/>
        <end position="170"/>
    </location>
</feature>
<keyword evidence="7 16" id="KW-0732">Signal</keyword>
<dbReference type="Pfam" id="PF00593">
    <property type="entry name" value="TonB_dep_Rec_b-barrel"/>
    <property type="match status" value="1"/>
</dbReference>
<protein>
    <submittedName>
        <fullName evidence="19">TonB-dependent siderophore receptor</fullName>
    </submittedName>
</protein>
<organism evidence="19 20">
    <name type="scientific">Kaistia terrae</name>
    <dbReference type="NCBI Taxonomy" id="537017"/>
    <lineage>
        <taxon>Bacteria</taxon>
        <taxon>Pseudomonadati</taxon>
        <taxon>Pseudomonadota</taxon>
        <taxon>Alphaproteobacteria</taxon>
        <taxon>Hyphomicrobiales</taxon>
        <taxon>Kaistiaceae</taxon>
        <taxon>Kaistia</taxon>
    </lineage>
</organism>
<evidence type="ECO:0000256" key="4">
    <source>
        <dbReference type="ARBA" id="ARBA00022452"/>
    </source>
</evidence>
<keyword evidence="11 14" id="KW-0472">Membrane</keyword>
<evidence type="ECO:0000256" key="5">
    <source>
        <dbReference type="ARBA" id="ARBA00022496"/>
    </source>
</evidence>
<dbReference type="InterPro" id="IPR036942">
    <property type="entry name" value="Beta-barrel_TonB_sf"/>
</dbReference>
<dbReference type="PANTHER" id="PTHR32552">
    <property type="entry name" value="FERRICHROME IRON RECEPTOR-RELATED"/>
    <property type="match status" value="1"/>
</dbReference>
<gene>
    <name evidence="19" type="ORF">ACFPP9_06230</name>
</gene>
<keyword evidence="8" id="KW-0408">Iron</keyword>
<evidence type="ECO:0000256" key="1">
    <source>
        <dbReference type="ARBA" id="ARBA00004571"/>
    </source>
</evidence>
<comment type="similarity">
    <text evidence="2 14 15">Belongs to the TonB-dependent receptor family.</text>
</comment>
<dbReference type="InterPro" id="IPR037066">
    <property type="entry name" value="Plug_dom_sf"/>
</dbReference>
<evidence type="ECO:0000256" key="7">
    <source>
        <dbReference type="ARBA" id="ARBA00022729"/>
    </source>
</evidence>
<evidence type="ECO:0000313" key="20">
    <source>
        <dbReference type="Proteomes" id="UP001596150"/>
    </source>
</evidence>
<dbReference type="InterPro" id="IPR039426">
    <property type="entry name" value="TonB-dep_rcpt-like"/>
</dbReference>
<keyword evidence="13 14" id="KW-0998">Cell outer membrane</keyword>
<evidence type="ECO:0000256" key="13">
    <source>
        <dbReference type="ARBA" id="ARBA00023237"/>
    </source>
</evidence>
<keyword evidence="6 14" id="KW-0812">Transmembrane</keyword>
<evidence type="ECO:0000259" key="17">
    <source>
        <dbReference type="Pfam" id="PF00593"/>
    </source>
</evidence>
<evidence type="ECO:0000256" key="15">
    <source>
        <dbReference type="RuleBase" id="RU003357"/>
    </source>
</evidence>
<comment type="caution">
    <text evidence="19">The sequence shown here is derived from an EMBL/GenBank/DDBJ whole genome shotgun (WGS) entry which is preliminary data.</text>
</comment>
<keyword evidence="9" id="KW-0406">Ion transport</keyword>
<evidence type="ECO:0000256" key="9">
    <source>
        <dbReference type="ARBA" id="ARBA00023065"/>
    </source>
</evidence>
<dbReference type="Gene3D" id="2.170.130.10">
    <property type="entry name" value="TonB-dependent receptor, plug domain"/>
    <property type="match status" value="1"/>
</dbReference>
<dbReference type="RefSeq" id="WP_266342383.1">
    <property type="nucleotide sequence ID" value="NZ_JAPKNH010000001.1"/>
</dbReference>
<evidence type="ECO:0000256" key="11">
    <source>
        <dbReference type="ARBA" id="ARBA00023136"/>
    </source>
</evidence>
<sequence length="725" mass="79151">MTIRSLLLATTAVGVVAFAAPALAQQPVELKQIVVDGDSKDGEPARGPDDGIVAKKSVSASKTATPLLETPQVVNVVTREQMDAQGANSVAQALRYTPGVDAEPNGYDIRYDWLYIRGFNTFGNTWLDGLMLPGDPAGYATPSINSYALERVEVLKGPASVLYGRTIPGGLVNLVSKRPQAETYREASVQTSTFGGIQGAVDMTGKISQDGQWLYRFTALGKDLNTQIDHESDQQIMVAPSITWAPTDDTNLTLYGYYQRDTPTFSPRFYPAVGTLLPNPAGQIPRDVFLGDPSFGEFNREFYALGYEFEHSFNDTWTVRQNLRYAHSDQNMDLALVNPAFAYNGPGTVLERVTAMSDDSLTSFAVDNQAEAKFQTGAFEHTALFGLDYIRSTSETQFGNTGRGVVVPPIDYLNPIYGLNFPISPVTRSGVQKQDQLGFYAQDQVRYDNWVGTFGLRYDLSDIDSENRLAGTNVNTNDQALSGRAGLTYLFDNGLAPYVSYMTSFQPMLGTTLAGDPFTPQTATQYEVGIKYEPANGRGMIGVSLFDLTTDNSLTPDITNTLYYVQSGKSRVRGVEFEGKYEISSSLEVLAAYAYSNSEILESSTVADIGRPMLRLPEHQGSVWVRYQPDFAPGLALSAGVRATSSYQTSPAYLAQLEIPERALVDIGAEVDFGAISKEFEGTKLRVNVSNLFDKTYVSHCLNATGGSCNYGAGRTITANLKYSW</sequence>
<dbReference type="CDD" id="cd01347">
    <property type="entry name" value="ligand_gated_channel"/>
    <property type="match status" value="1"/>
</dbReference>
<feature type="domain" description="TonB-dependent receptor-like beta-barrel" evidence="17">
    <location>
        <begin position="244"/>
        <end position="692"/>
    </location>
</feature>
<dbReference type="Pfam" id="PF07715">
    <property type="entry name" value="Plug"/>
    <property type="match status" value="1"/>
</dbReference>
<dbReference type="InterPro" id="IPR000531">
    <property type="entry name" value="Beta-barrel_TonB"/>
</dbReference>
<comment type="subcellular location">
    <subcellularLocation>
        <location evidence="1 14">Cell outer membrane</location>
        <topology evidence="1 14">Multi-pass membrane protein</topology>
    </subcellularLocation>
</comment>
<dbReference type="EMBL" id="JBHSML010000003">
    <property type="protein sequence ID" value="MFC5515361.1"/>
    <property type="molecule type" value="Genomic_DNA"/>
</dbReference>
<dbReference type="Gene3D" id="2.40.170.20">
    <property type="entry name" value="TonB-dependent receptor, beta-barrel domain"/>
    <property type="match status" value="1"/>
</dbReference>
<dbReference type="InterPro" id="IPR012910">
    <property type="entry name" value="Plug_dom"/>
</dbReference>
<dbReference type="InterPro" id="IPR010105">
    <property type="entry name" value="TonB_sidphr_rcpt"/>
</dbReference>
<keyword evidence="10 15" id="KW-0798">TonB box</keyword>
<evidence type="ECO:0000256" key="2">
    <source>
        <dbReference type="ARBA" id="ARBA00009810"/>
    </source>
</evidence>
<dbReference type="NCBIfam" id="TIGR01783">
    <property type="entry name" value="TonB-siderophor"/>
    <property type="match status" value="1"/>
</dbReference>
<evidence type="ECO:0000259" key="18">
    <source>
        <dbReference type="Pfam" id="PF07715"/>
    </source>
</evidence>
<evidence type="ECO:0000313" key="19">
    <source>
        <dbReference type="EMBL" id="MFC5515361.1"/>
    </source>
</evidence>
<feature type="chain" id="PRO_5045456991" evidence="16">
    <location>
        <begin position="25"/>
        <end position="725"/>
    </location>
</feature>
<feature type="signal peptide" evidence="16">
    <location>
        <begin position="1"/>
        <end position="24"/>
    </location>
</feature>
<name>A0ABW0PRT2_9HYPH</name>
<keyword evidence="5" id="KW-0410">Iron transport</keyword>
<evidence type="ECO:0000256" key="14">
    <source>
        <dbReference type="PROSITE-ProRule" id="PRU01360"/>
    </source>
</evidence>
<keyword evidence="4 14" id="KW-1134">Transmembrane beta strand</keyword>
<dbReference type="SUPFAM" id="SSF56935">
    <property type="entry name" value="Porins"/>
    <property type="match status" value="1"/>
</dbReference>